<reference evidence="2 3" key="1">
    <citation type="submission" date="2016-07" db="EMBL/GenBank/DDBJ databases">
        <title>Pervasive Adenine N6-methylation of Active Genes in Fungi.</title>
        <authorList>
            <consortium name="DOE Joint Genome Institute"/>
            <person name="Mondo S.J."/>
            <person name="Dannebaum R.O."/>
            <person name="Kuo R.C."/>
            <person name="Labutti K."/>
            <person name="Haridas S."/>
            <person name="Kuo A."/>
            <person name="Salamov A."/>
            <person name="Ahrendt S.R."/>
            <person name="Lipzen A."/>
            <person name="Sullivan W."/>
            <person name="Andreopoulos W.B."/>
            <person name="Clum A."/>
            <person name="Lindquist E."/>
            <person name="Daum C."/>
            <person name="Ramamoorthy G.K."/>
            <person name="Gryganskyi A."/>
            <person name="Culley D."/>
            <person name="Magnuson J.K."/>
            <person name="James T.Y."/>
            <person name="O'Malley M.A."/>
            <person name="Stajich J.E."/>
            <person name="Spatafora J.W."/>
            <person name="Visel A."/>
            <person name="Grigoriev I.V."/>
        </authorList>
    </citation>
    <scope>NUCLEOTIDE SEQUENCE [LARGE SCALE GENOMIC DNA]</scope>
    <source>
        <strain evidence="2 3">JEL800</strain>
    </source>
</reference>
<gene>
    <name evidence="2" type="ORF">BCR33DRAFT_711430</name>
</gene>
<proteinExistence type="predicted"/>
<feature type="region of interest" description="Disordered" evidence="1">
    <location>
        <begin position="57"/>
        <end position="118"/>
    </location>
</feature>
<evidence type="ECO:0000313" key="3">
    <source>
        <dbReference type="Proteomes" id="UP000193642"/>
    </source>
</evidence>
<evidence type="ECO:0000313" key="2">
    <source>
        <dbReference type="EMBL" id="ORY53041.1"/>
    </source>
</evidence>
<dbReference type="OrthoDB" id="2141823at2759"/>
<comment type="caution">
    <text evidence="2">The sequence shown here is derived from an EMBL/GenBank/DDBJ whole genome shotgun (WGS) entry which is preliminary data.</text>
</comment>
<keyword evidence="3" id="KW-1185">Reference proteome</keyword>
<feature type="compositionally biased region" description="Low complexity" evidence="1">
    <location>
        <begin position="91"/>
        <end position="111"/>
    </location>
</feature>
<organism evidence="2 3">
    <name type="scientific">Rhizoclosmatium globosum</name>
    <dbReference type="NCBI Taxonomy" id="329046"/>
    <lineage>
        <taxon>Eukaryota</taxon>
        <taxon>Fungi</taxon>
        <taxon>Fungi incertae sedis</taxon>
        <taxon>Chytridiomycota</taxon>
        <taxon>Chytridiomycota incertae sedis</taxon>
        <taxon>Chytridiomycetes</taxon>
        <taxon>Chytridiales</taxon>
        <taxon>Chytriomycetaceae</taxon>
        <taxon>Rhizoclosmatium</taxon>
    </lineage>
</organism>
<sequence>MSLFTKLFGGPSLPNGGVVMAEAAAAATATAAATSGHRVPAIRFVGRRTAEVWREAAHHAPPPHFAQSAATAHVPKSDNFFNAPPFPPRAQPAQPAQPSSPSSSYSPAAPQTVAPPTRPVAHVAPTVRPITATGPAAPSTVLLYPSVDNIPRSFRAKGLSQREIDMIDVR</sequence>
<name>A0A1Y2D183_9FUNG</name>
<dbReference type="AlphaFoldDB" id="A0A1Y2D183"/>
<evidence type="ECO:0000256" key="1">
    <source>
        <dbReference type="SAM" id="MobiDB-lite"/>
    </source>
</evidence>
<protein>
    <submittedName>
        <fullName evidence="2">Uncharacterized protein</fullName>
    </submittedName>
</protein>
<dbReference type="Proteomes" id="UP000193642">
    <property type="component" value="Unassembled WGS sequence"/>
</dbReference>
<accession>A0A1Y2D183</accession>
<dbReference type="EMBL" id="MCGO01000002">
    <property type="protein sequence ID" value="ORY53041.1"/>
    <property type="molecule type" value="Genomic_DNA"/>
</dbReference>